<keyword evidence="2" id="KW-1185">Reference proteome</keyword>
<name>A0AAQ3KY26_9LILI</name>
<protein>
    <submittedName>
        <fullName evidence="1">Transcription factor bHLH30</fullName>
    </submittedName>
</protein>
<sequence>MTLQEIMDAKALTASKNHSELERRCRCCKHIHAHLVRLRNLLSSTTKSEKDKHTHSCQIMEDIYTQQGHIYRSWRKEREVRRDKVCGRAASLT</sequence>
<gene>
    <name evidence="1" type="ORF">Cni_G25667</name>
</gene>
<dbReference type="Proteomes" id="UP001327560">
    <property type="component" value="Chromosome 8"/>
</dbReference>
<evidence type="ECO:0000313" key="1">
    <source>
        <dbReference type="EMBL" id="WOL16879.1"/>
    </source>
</evidence>
<proteinExistence type="predicted"/>
<evidence type="ECO:0000313" key="2">
    <source>
        <dbReference type="Proteomes" id="UP001327560"/>
    </source>
</evidence>
<organism evidence="1 2">
    <name type="scientific">Canna indica</name>
    <name type="common">Indian-shot</name>
    <dbReference type="NCBI Taxonomy" id="4628"/>
    <lineage>
        <taxon>Eukaryota</taxon>
        <taxon>Viridiplantae</taxon>
        <taxon>Streptophyta</taxon>
        <taxon>Embryophyta</taxon>
        <taxon>Tracheophyta</taxon>
        <taxon>Spermatophyta</taxon>
        <taxon>Magnoliopsida</taxon>
        <taxon>Liliopsida</taxon>
        <taxon>Zingiberales</taxon>
        <taxon>Cannaceae</taxon>
        <taxon>Canna</taxon>
    </lineage>
</organism>
<dbReference type="EMBL" id="CP136897">
    <property type="protein sequence ID" value="WOL16879.1"/>
    <property type="molecule type" value="Genomic_DNA"/>
</dbReference>
<reference evidence="1 2" key="1">
    <citation type="submission" date="2023-10" db="EMBL/GenBank/DDBJ databases">
        <title>Chromosome-scale genome assembly provides insights into flower coloration mechanisms of Canna indica.</title>
        <authorList>
            <person name="Li C."/>
        </authorList>
    </citation>
    <scope>NUCLEOTIDE SEQUENCE [LARGE SCALE GENOMIC DNA]</scope>
    <source>
        <tissue evidence="1">Flower</tissue>
    </source>
</reference>
<accession>A0AAQ3KY26</accession>
<dbReference type="AlphaFoldDB" id="A0AAQ3KY26"/>